<evidence type="ECO:0000259" key="2">
    <source>
        <dbReference type="PROSITE" id="PS51278"/>
    </source>
</evidence>
<name>A0A9X1M903_9MICC</name>
<dbReference type="AlphaFoldDB" id="A0A9X1M903"/>
<dbReference type="PANTHER" id="PTHR42824">
    <property type="entry name" value="GLUTAMINE AMIDOTRANSFERASE"/>
    <property type="match status" value="1"/>
</dbReference>
<proteinExistence type="predicted"/>
<evidence type="ECO:0000313" key="4">
    <source>
        <dbReference type="EMBL" id="UON92417.1"/>
    </source>
</evidence>
<gene>
    <name evidence="3" type="ORF">LJ755_12825</name>
    <name evidence="4" type="ORF">MUK71_01810</name>
</gene>
<keyword evidence="1 3" id="KW-0315">Glutamine amidotransferase</keyword>
<dbReference type="CDD" id="cd01908">
    <property type="entry name" value="YafJ"/>
    <property type="match status" value="1"/>
</dbReference>
<sequence>MCRLFGMHAGKTPVHATFWLLTAPDSLARQSRKEADGFGIGTFAPDGTPEVDKAPVAAYEDVKYAQEARELESTTFLAHVRYASTGGNTAVNTHPFVQDNRLLAHNGVVEDLDVLDNRLRQLDAYDLVRGETDSERVFALITAEARNNGGNVGAAIGTALTWVARNLRLYAVNIILTTPTDVWAVRYPDTHPLYVLQEAAEGPHNEKHSERISLHSEQMGREQRPAVLLATEKMDANPNWRLLDSGELLHVDSNLQVDRSFPLPEHPQHLITLADLDPTAAASQHPLKVS</sequence>
<dbReference type="Proteomes" id="UP001155145">
    <property type="component" value="Unassembled WGS sequence"/>
</dbReference>
<dbReference type="EMBL" id="CP094984">
    <property type="protein sequence ID" value="UON92417.1"/>
    <property type="molecule type" value="Genomic_DNA"/>
</dbReference>
<dbReference type="PROSITE" id="PS51278">
    <property type="entry name" value="GATASE_TYPE_2"/>
    <property type="match status" value="1"/>
</dbReference>
<reference evidence="3" key="1">
    <citation type="submission" date="2021-10" db="EMBL/GenBank/DDBJ databases">
        <title>Novel species in genus Arthrobacter.</title>
        <authorList>
            <person name="Liu Y."/>
        </authorList>
    </citation>
    <scope>NUCLEOTIDE SEQUENCE</scope>
    <source>
        <strain evidence="3">Zg-Y462</strain>
        <strain evidence="5">zg-Y462</strain>
    </source>
</reference>
<organism evidence="3 6">
    <name type="scientific">Arthrobacter zhangbolii</name>
    <dbReference type="NCBI Taxonomy" id="2886936"/>
    <lineage>
        <taxon>Bacteria</taxon>
        <taxon>Bacillati</taxon>
        <taxon>Actinomycetota</taxon>
        <taxon>Actinomycetes</taxon>
        <taxon>Micrococcales</taxon>
        <taxon>Micrococcaceae</taxon>
        <taxon>Arthrobacter</taxon>
    </lineage>
</organism>
<dbReference type="EMBL" id="JAJFZT010000008">
    <property type="protein sequence ID" value="MCC3273609.1"/>
    <property type="molecule type" value="Genomic_DNA"/>
</dbReference>
<feature type="domain" description="Glutamine amidotransferase type-2" evidence="2">
    <location>
        <begin position="2"/>
        <end position="254"/>
    </location>
</feature>
<accession>A0A9X1M903</accession>
<keyword evidence="5" id="KW-1185">Reference proteome</keyword>
<dbReference type="Pfam" id="PF13230">
    <property type="entry name" value="GATase_4"/>
    <property type="match status" value="1"/>
</dbReference>
<dbReference type="RefSeq" id="WP_227929341.1">
    <property type="nucleotide sequence ID" value="NZ_CP094984.1"/>
</dbReference>
<dbReference type="Proteomes" id="UP000829758">
    <property type="component" value="Chromosome"/>
</dbReference>
<dbReference type="InterPro" id="IPR017932">
    <property type="entry name" value="GATase_2_dom"/>
</dbReference>
<dbReference type="SUPFAM" id="SSF56235">
    <property type="entry name" value="N-terminal nucleophile aminohydrolases (Ntn hydrolases)"/>
    <property type="match status" value="1"/>
</dbReference>
<evidence type="ECO:0000313" key="6">
    <source>
        <dbReference type="Proteomes" id="UP001155145"/>
    </source>
</evidence>
<evidence type="ECO:0000313" key="5">
    <source>
        <dbReference type="Proteomes" id="UP000829758"/>
    </source>
</evidence>
<protein>
    <submittedName>
        <fullName evidence="3">Class II glutamine amidotransferase</fullName>
    </submittedName>
</protein>
<evidence type="ECO:0000256" key="1">
    <source>
        <dbReference type="ARBA" id="ARBA00022962"/>
    </source>
</evidence>
<dbReference type="InterPro" id="IPR029055">
    <property type="entry name" value="Ntn_hydrolases_N"/>
</dbReference>
<dbReference type="Gene3D" id="3.60.20.10">
    <property type="entry name" value="Glutamine Phosphoribosylpyrophosphate, subunit 1, domain 1"/>
    <property type="match status" value="1"/>
</dbReference>
<dbReference type="PANTHER" id="PTHR42824:SF1">
    <property type="entry name" value="GLUTAMINE AMIDOTRANSFERASE YAFJ-RELATED"/>
    <property type="match status" value="1"/>
</dbReference>
<dbReference type="InterPro" id="IPR026869">
    <property type="entry name" value="EgtC-like"/>
</dbReference>
<evidence type="ECO:0000313" key="3">
    <source>
        <dbReference type="EMBL" id="MCC3273609.1"/>
    </source>
</evidence>